<dbReference type="InterPro" id="IPR027417">
    <property type="entry name" value="P-loop_NTPase"/>
</dbReference>
<dbReference type="Pfam" id="PF00005">
    <property type="entry name" value="ABC_tran"/>
    <property type="match status" value="1"/>
</dbReference>
<dbReference type="InterPro" id="IPR010230">
    <property type="entry name" value="FeS-cluster_ATPase_SufC"/>
</dbReference>
<gene>
    <name evidence="4" type="ORF">QBZ16_004665</name>
</gene>
<dbReference type="Gene3D" id="3.40.50.300">
    <property type="entry name" value="P-loop containing nucleotide triphosphate hydrolases"/>
    <property type="match status" value="1"/>
</dbReference>
<dbReference type="PANTHER" id="PTHR43204">
    <property type="entry name" value="ABC TRANSPORTER I FAMILY MEMBER 6, CHLOROPLASTIC"/>
    <property type="match status" value="1"/>
</dbReference>
<accession>A0AAD9IKU6</accession>
<keyword evidence="5" id="KW-1185">Reference proteome</keyword>
<dbReference type="Proteomes" id="UP001255856">
    <property type="component" value="Unassembled WGS sequence"/>
</dbReference>
<comment type="caution">
    <text evidence="4">The sequence shown here is derived from an EMBL/GenBank/DDBJ whole genome shotgun (WGS) entry which is preliminary data.</text>
</comment>
<dbReference type="PANTHER" id="PTHR43204:SF1">
    <property type="entry name" value="ABC TRANSPORTER I FAMILY MEMBER 6, CHLOROPLASTIC"/>
    <property type="match status" value="1"/>
</dbReference>
<dbReference type="InterPro" id="IPR003439">
    <property type="entry name" value="ABC_transporter-like_ATP-bd"/>
</dbReference>
<evidence type="ECO:0000313" key="5">
    <source>
        <dbReference type="Proteomes" id="UP001255856"/>
    </source>
</evidence>
<evidence type="ECO:0000256" key="1">
    <source>
        <dbReference type="ARBA" id="ARBA00022741"/>
    </source>
</evidence>
<reference evidence="4" key="1">
    <citation type="submission" date="2021-01" db="EMBL/GenBank/DDBJ databases">
        <authorList>
            <person name="Eckstrom K.M.E."/>
        </authorList>
    </citation>
    <scope>NUCLEOTIDE SEQUENCE</scope>
    <source>
        <strain evidence="4">UVCC 0001</strain>
    </source>
</reference>
<evidence type="ECO:0000313" key="4">
    <source>
        <dbReference type="EMBL" id="KAK2077817.1"/>
    </source>
</evidence>
<feature type="domain" description="ABC transporter" evidence="3">
    <location>
        <begin position="39"/>
        <end position="254"/>
    </location>
</feature>
<dbReference type="GO" id="GO:0016887">
    <property type="term" value="F:ATP hydrolysis activity"/>
    <property type="evidence" value="ECO:0007669"/>
    <property type="project" value="InterPro"/>
</dbReference>
<name>A0AAD9IKU6_PROWI</name>
<dbReference type="AlphaFoldDB" id="A0AAD9IKU6"/>
<evidence type="ECO:0000259" key="3">
    <source>
        <dbReference type="PROSITE" id="PS50893"/>
    </source>
</evidence>
<keyword evidence="1" id="KW-0547">Nucleotide-binding</keyword>
<dbReference type="PROSITE" id="PS50893">
    <property type="entry name" value="ABC_TRANSPORTER_2"/>
    <property type="match status" value="1"/>
</dbReference>
<dbReference type="SUPFAM" id="SSF52540">
    <property type="entry name" value="P-loop containing nucleoside triphosphate hydrolases"/>
    <property type="match status" value="1"/>
</dbReference>
<proteinExistence type="predicted"/>
<dbReference type="Gene3D" id="6.10.330.10">
    <property type="match status" value="2"/>
</dbReference>
<protein>
    <recommendedName>
        <fullName evidence="3">ABC transporter domain-containing protein</fullName>
    </recommendedName>
</protein>
<dbReference type="GO" id="GO:0005524">
    <property type="term" value="F:ATP binding"/>
    <property type="evidence" value="ECO:0007669"/>
    <property type="project" value="UniProtKB-KW"/>
</dbReference>
<dbReference type="PROSITE" id="PS00211">
    <property type="entry name" value="ABC_TRANSPORTER_1"/>
    <property type="match status" value="1"/>
</dbReference>
<keyword evidence="2" id="KW-0067">ATP-binding</keyword>
<dbReference type="InterPro" id="IPR017871">
    <property type="entry name" value="ABC_transporter-like_CS"/>
</dbReference>
<evidence type="ECO:0000256" key="2">
    <source>
        <dbReference type="ARBA" id="ARBA00022840"/>
    </source>
</evidence>
<dbReference type="EMBL" id="JASFZW010000006">
    <property type="protein sequence ID" value="KAK2077817.1"/>
    <property type="molecule type" value="Genomic_DNA"/>
</dbReference>
<organism evidence="4 5">
    <name type="scientific">Prototheca wickerhamii</name>
    <dbReference type="NCBI Taxonomy" id="3111"/>
    <lineage>
        <taxon>Eukaryota</taxon>
        <taxon>Viridiplantae</taxon>
        <taxon>Chlorophyta</taxon>
        <taxon>core chlorophytes</taxon>
        <taxon>Trebouxiophyceae</taxon>
        <taxon>Chlorellales</taxon>
        <taxon>Chlorellaceae</taxon>
        <taxon>Prototheca</taxon>
    </lineage>
</organism>
<sequence>MHTFRCAPVARPAPFAGPVPRPPVRQRCVLARAEGSPFLEVRDLEANIASTGQPVLKGVSLRVKRGEVHAIMGKNGSGKSTLSKVRGSGFQTPVEIPGVANIDFLRMATNARRKALGQPELDPLEFYAFVMPRLSMLNMDPAFLNRSVNEGFSGGEKKRNEILQLACLEADCAILDEIDSGLDIDALRDVANAVNALKKERPDSAIIMVTHYKRLLDYIQPDHVHIMQSGRIVKTGDMGLVDQLEEEGYKLLSKTP</sequence>